<dbReference type="GO" id="GO:0016208">
    <property type="term" value="F:AMP binding"/>
    <property type="evidence" value="ECO:0007669"/>
    <property type="project" value="TreeGrafter"/>
</dbReference>
<protein>
    <recommendedName>
        <fullName evidence="5">6-phosphofructokinase</fullName>
        <ecNumber evidence="5">2.7.1.11</ecNumber>
    </recommendedName>
</protein>
<evidence type="ECO:0000256" key="14">
    <source>
        <dbReference type="ARBA" id="ARBA00038478"/>
    </source>
</evidence>
<keyword evidence="8" id="KW-0479">Metal-binding</keyword>
<dbReference type="PANTHER" id="PTHR13697">
    <property type="entry name" value="PHOSPHOFRUCTOKINASE"/>
    <property type="match status" value="1"/>
</dbReference>
<evidence type="ECO:0000259" key="16">
    <source>
        <dbReference type="Pfam" id="PF00365"/>
    </source>
</evidence>
<dbReference type="SUPFAM" id="SSF53784">
    <property type="entry name" value="Phosphofructokinase"/>
    <property type="match status" value="1"/>
</dbReference>
<comment type="cofactor">
    <cofactor evidence="1">
        <name>Mg(2+)</name>
        <dbReference type="ChEBI" id="CHEBI:18420"/>
    </cofactor>
</comment>
<feature type="domain" description="Phosphofructokinase" evidence="16">
    <location>
        <begin position="74"/>
        <end position="271"/>
    </location>
</feature>
<dbReference type="PRINTS" id="PR00476">
    <property type="entry name" value="PHFRCTKINASE"/>
</dbReference>
<dbReference type="EMBL" id="FNPI01000001">
    <property type="protein sequence ID" value="SDY28128.1"/>
    <property type="molecule type" value="Genomic_DNA"/>
</dbReference>
<keyword evidence="10 17" id="KW-0418">Kinase</keyword>
<dbReference type="Pfam" id="PF00365">
    <property type="entry name" value="PFK"/>
    <property type="match status" value="1"/>
</dbReference>
<keyword evidence="18" id="KW-1185">Reference proteome</keyword>
<organism evidence="17 18">
    <name type="scientific">Evansella caseinilytica</name>
    <dbReference type="NCBI Taxonomy" id="1503961"/>
    <lineage>
        <taxon>Bacteria</taxon>
        <taxon>Bacillati</taxon>
        <taxon>Bacillota</taxon>
        <taxon>Bacilli</taxon>
        <taxon>Bacillales</taxon>
        <taxon>Bacillaceae</taxon>
        <taxon>Evansella</taxon>
    </lineage>
</organism>
<comment type="pathway">
    <text evidence="4">Carbohydrate degradation; glycolysis; D-glyceraldehyde 3-phosphate and glycerone phosphate from D-glucose: step 3/4.</text>
</comment>
<dbReference type="GO" id="GO:0048029">
    <property type="term" value="F:monosaccharide binding"/>
    <property type="evidence" value="ECO:0007669"/>
    <property type="project" value="TreeGrafter"/>
</dbReference>
<evidence type="ECO:0000256" key="15">
    <source>
        <dbReference type="ARBA" id="ARBA00048070"/>
    </source>
</evidence>
<dbReference type="GO" id="GO:0005524">
    <property type="term" value="F:ATP binding"/>
    <property type="evidence" value="ECO:0007669"/>
    <property type="project" value="UniProtKB-KW"/>
</dbReference>
<evidence type="ECO:0000313" key="18">
    <source>
        <dbReference type="Proteomes" id="UP000198935"/>
    </source>
</evidence>
<keyword evidence="13" id="KW-0324">Glycolysis</keyword>
<dbReference type="GO" id="GO:0030388">
    <property type="term" value="P:fructose 1,6-bisphosphate metabolic process"/>
    <property type="evidence" value="ECO:0007669"/>
    <property type="project" value="TreeGrafter"/>
</dbReference>
<name>A0A1H3IM23_9BACI</name>
<dbReference type="PANTHER" id="PTHR13697:SF4">
    <property type="entry name" value="ATP-DEPENDENT 6-PHOSPHOFRUCTOKINASE"/>
    <property type="match status" value="1"/>
</dbReference>
<evidence type="ECO:0000256" key="9">
    <source>
        <dbReference type="ARBA" id="ARBA00022741"/>
    </source>
</evidence>
<proteinExistence type="inferred from homology"/>
<evidence type="ECO:0000313" key="17">
    <source>
        <dbReference type="EMBL" id="SDY28128.1"/>
    </source>
</evidence>
<dbReference type="GO" id="GO:0046872">
    <property type="term" value="F:metal ion binding"/>
    <property type="evidence" value="ECO:0007669"/>
    <property type="project" value="UniProtKB-KW"/>
</dbReference>
<evidence type="ECO:0000256" key="13">
    <source>
        <dbReference type="ARBA" id="ARBA00023152"/>
    </source>
</evidence>
<evidence type="ECO:0000256" key="1">
    <source>
        <dbReference type="ARBA" id="ARBA00001946"/>
    </source>
</evidence>
<evidence type="ECO:0000256" key="8">
    <source>
        <dbReference type="ARBA" id="ARBA00022723"/>
    </source>
</evidence>
<dbReference type="AlphaFoldDB" id="A0A1H3IM23"/>
<dbReference type="STRING" id="1503961.SAMN05421736_101853"/>
<dbReference type="GO" id="GO:0005945">
    <property type="term" value="C:6-phosphofructokinase complex"/>
    <property type="evidence" value="ECO:0007669"/>
    <property type="project" value="TreeGrafter"/>
</dbReference>
<dbReference type="Proteomes" id="UP000198935">
    <property type="component" value="Unassembled WGS sequence"/>
</dbReference>
<evidence type="ECO:0000256" key="7">
    <source>
        <dbReference type="ARBA" id="ARBA00022679"/>
    </source>
</evidence>
<keyword evidence="6" id="KW-0963">Cytoplasm</keyword>
<dbReference type="GO" id="GO:0006002">
    <property type="term" value="P:fructose 6-phosphate metabolic process"/>
    <property type="evidence" value="ECO:0007669"/>
    <property type="project" value="InterPro"/>
</dbReference>
<dbReference type="EC" id="2.7.1.11" evidence="5"/>
<dbReference type="OrthoDB" id="2831403at2"/>
<evidence type="ECO:0000256" key="2">
    <source>
        <dbReference type="ARBA" id="ARBA00002659"/>
    </source>
</evidence>
<dbReference type="InterPro" id="IPR022953">
    <property type="entry name" value="ATP_PFK"/>
</dbReference>
<dbReference type="UniPathway" id="UPA00109">
    <property type="reaction ID" value="UER00182"/>
</dbReference>
<dbReference type="GO" id="GO:0061621">
    <property type="term" value="P:canonical glycolysis"/>
    <property type="evidence" value="ECO:0007669"/>
    <property type="project" value="TreeGrafter"/>
</dbReference>
<keyword evidence="11" id="KW-0067">ATP-binding</keyword>
<evidence type="ECO:0000256" key="6">
    <source>
        <dbReference type="ARBA" id="ARBA00022490"/>
    </source>
</evidence>
<dbReference type="GO" id="GO:0003872">
    <property type="term" value="F:6-phosphofructokinase activity"/>
    <property type="evidence" value="ECO:0007669"/>
    <property type="project" value="UniProtKB-EC"/>
</dbReference>
<dbReference type="GO" id="GO:0070095">
    <property type="term" value="F:fructose-6-phosphate binding"/>
    <property type="evidence" value="ECO:0007669"/>
    <property type="project" value="TreeGrafter"/>
</dbReference>
<keyword evidence="9" id="KW-0547">Nucleotide-binding</keyword>
<evidence type="ECO:0000256" key="5">
    <source>
        <dbReference type="ARBA" id="ARBA00012055"/>
    </source>
</evidence>
<evidence type="ECO:0000256" key="4">
    <source>
        <dbReference type="ARBA" id="ARBA00004679"/>
    </source>
</evidence>
<dbReference type="InterPro" id="IPR000023">
    <property type="entry name" value="Phosphofructokinase_dom"/>
</dbReference>
<comment type="function">
    <text evidence="2">Catalyzes the phosphorylation of D-fructose 6-phosphate to fructose 1,6-bisphosphate by ATP, the first committing step of glycolysis.</text>
</comment>
<reference evidence="18" key="1">
    <citation type="submission" date="2016-10" db="EMBL/GenBank/DDBJ databases">
        <authorList>
            <person name="Varghese N."/>
            <person name="Submissions S."/>
        </authorList>
    </citation>
    <scope>NUCLEOTIDE SEQUENCE [LARGE SCALE GENOMIC DNA]</scope>
    <source>
        <strain evidence="18">SP</strain>
    </source>
</reference>
<sequence>MKIGVINVGTFNGAVKQLLKTLGENMAERDSLTAVEFDAKRSTYICKQMTSSGAVHADRRSQQLLACTPYRNEKQLLRETVAAKKFDALVAIGNPADLMNIYYLLEDVTKVLCIPATIHNDVAGSDYTLGYDTAINAIIKAILQIADTAGSFVLKATRLFCIQIPGGKENALLKDVALAVGGIPVIDSDTAEGRETILKEIRAKVNRGDTYVLLIMNEENDPEEVVSRLSFTDPVDFRQIHIDEAQCMGPYPSALDRIIARKFALTALDWLAADKPSGIFSYQHRAATVRQLTAGEIHN</sequence>
<comment type="similarity">
    <text evidence="14">Belongs to the phosphofructokinase type A (PFKA) family.</text>
</comment>
<dbReference type="GO" id="GO:0042802">
    <property type="term" value="F:identical protein binding"/>
    <property type="evidence" value="ECO:0007669"/>
    <property type="project" value="TreeGrafter"/>
</dbReference>
<dbReference type="InterPro" id="IPR035966">
    <property type="entry name" value="PKF_sf"/>
</dbReference>
<comment type="catalytic activity">
    <reaction evidence="15">
        <text>beta-D-fructose 6-phosphate + ATP = beta-D-fructose 1,6-bisphosphate + ADP + H(+)</text>
        <dbReference type="Rhea" id="RHEA:16109"/>
        <dbReference type="ChEBI" id="CHEBI:15378"/>
        <dbReference type="ChEBI" id="CHEBI:30616"/>
        <dbReference type="ChEBI" id="CHEBI:32966"/>
        <dbReference type="ChEBI" id="CHEBI:57634"/>
        <dbReference type="ChEBI" id="CHEBI:456216"/>
        <dbReference type="EC" id="2.7.1.11"/>
    </reaction>
</comment>
<comment type="subcellular location">
    <subcellularLocation>
        <location evidence="3">Cytoplasm</location>
    </subcellularLocation>
</comment>
<evidence type="ECO:0000256" key="12">
    <source>
        <dbReference type="ARBA" id="ARBA00022842"/>
    </source>
</evidence>
<evidence type="ECO:0000256" key="10">
    <source>
        <dbReference type="ARBA" id="ARBA00022777"/>
    </source>
</evidence>
<dbReference type="Gene3D" id="3.40.50.460">
    <property type="entry name" value="Phosphofructokinase domain"/>
    <property type="match status" value="1"/>
</dbReference>
<gene>
    <name evidence="17" type="ORF">SAMN05421736_101853</name>
</gene>
<evidence type="ECO:0000256" key="3">
    <source>
        <dbReference type="ARBA" id="ARBA00004496"/>
    </source>
</evidence>
<keyword evidence="12" id="KW-0460">Magnesium</keyword>
<evidence type="ECO:0000256" key="11">
    <source>
        <dbReference type="ARBA" id="ARBA00022840"/>
    </source>
</evidence>
<accession>A0A1H3IM23</accession>
<dbReference type="Gene3D" id="3.40.50.450">
    <property type="match status" value="1"/>
</dbReference>
<keyword evidence="7" id="KW-0808">Transferase</keyword>